<accession>A0A699I5J0</accession>
<organism evidence="2">
    <name type="scientific">Tanacetum cinerariifolium</name>
    <name type="common">Dalmatian daisy</name>
    <name type="synonym">Chrysanthemum cinerariifolium</name>
    <dbReference type="NCBI Taxonomy" id="118510"/>
    <lineage>
        <taxon>Eukaryota</taxon>
        <taxon>Viridiplantae</taxon>
        <taxon>Streptophyta</taxon>
        <taxon>Embryophyta</taxon>
        <taxon>Tracheophyta</taxon>
        <taxon>Spermatophyta</taxon>
        <taxon>Magnoliopsida</taxon>
        <taxon>eudicotyledons</taxon>
        <taxon>Gunneridae</taxon>
        <taxon>Pentapetalae</taxon>
        <taxon>asterids</taxon>
        <taxon>campanulids</taxon>
        <taxon>Asterales</taxon>
        <taxon>Asteraceae</taxon>
        <taxon>Asteroideae</taxon>
        <taxon>Anthemideae</taxon>
        <taxon>Anthemidinae</taxon>
        <taxon>Tanacetum</taxon>
    </lineage>
</organism>
<feature type="compositionally biased region" description="Basic and acidic residues" evidence="1">
    <location>
        <begin position="44"/>
        <end position="54"/>
    </location>
</feature>
<dbReference type="AlphaFoldDB" id="A0A699I5J0"/>
<reference evidence="2" key="1">
    <citation type="journal article" date="2019" name="Sci. Rep.">
        <title>Draft genome of Tanacetum cinerariifolium, the natural source of mosquito coil.</title>
        <authorList>
            <person name="Yamashiro T."/>
            <person name="Shiraishi A."/>
            <person name="Satake H."/>
            <person name="Nakayama K."/>
        </authorList>
    </citation>
    <scope>NUCLEOTIDE SEQUENCE</scope>
</reference>
<proteinExistence type="predicted"/>
<sequence>TVEDGEGGEGSASSGTVATNEASKVSMPKRVSKTPSIATLSKLGEGKKQRREGVKISMQRNPLLQRACQKKETWVVLDESK</sequence>
<protein>
    <submittedName>
        <fullName evidence="2">Uncharacterized protein</fullName>
    </submittedName>
</protein>
<comment type="caution">
    <text evidence="2">The sequence shown here is derived from an EMBL/GenBank/DDBJ whole genome shotgun (WGS) entry which is preliminary data.</text>
</comment>
<feature type="region of interest" description="Disordered" evidence="1">
    <location>
        <begin position="1"/>
        <end position="56"/>
    </location>
</feature>
<dbReference type="EMBL" id="BKCJ010247382">
    <property type="protein sequence ID" value="GEZ16178.1"/>
    <property type="molecule type" value="Genomic_DNA"/>
</dbReference>
<gene>
    <name evidence="2" type="ORF">Tci_488151</name>
</gene>
<evidence type="ECO:0000256" key="1">
    <source>
        <dbReference type="SAM" id="MobiDB-lite"/>
    </source>
</evidence>
<evidence type="ECO:0000313" key="2">
    <source>
        <dbReference type="EMBL" id="GEZ16178.1"/>
    </source>
</evidence>
<name>A0A699I5J0_TANCI</name>
<feature type="non-terminal residue" evidence="2">
    <location>
        <position position="1"/>
    </location>
</feature>